<reference evidence="3 4" key="1">
    <citation type="submission" date="2018-11" db="EMBL/GenBank/DDBJ databases">
        <title>The first complete genome of Serratia liquefaciens isolated from metalophyte plant revel distinctness adaptive mechanisms in an extreme habitat.</title>
        <authorList>
            <person name="Caneschi W.L."/>
            <person name="Sanchez A.B."/>
            <person name="Felestrino E.B."/>
            <person name="Assis R.A.B."/>
            <person name="Lemes C.G.C."/>
            <person name="Cordeiro I.F."/>
            <person name="Fonseca N.P."/>
            <person name="Villa M."/>
            <person name="Vieira I.T."/>
            <person name="Moraes L.A."/>
            <person name="Kamino L.H.Y."/>
            <person name="do Carmo F."/>
            <person name="Garcia C.M."/>
            <person name="Almeida N.F."/>
            <person name="Silva R.S."/>
            <person name="Ferro J.A."/>
            <person name="Ferro M.I.T."/>
            <person name="Varani A.M."/>
            <person name="Ferreira R.M."/>
            <person name="dos Santos V.L."/>
            <person name="Silva U.C."/>
            <person name="Setubal J.C."/>
            <person name="Moreira L.M."/>
        </authorList>
    </citation>
    <scope>NUCLEOTIDE SEQUENCE [LARGE SCALE GENOMIC DNA]</scope>
    <source>
        <strain evidence="3 4">FG3</strain>
    </source>
</reference>
<sequence length="368" mass="40743">MSKRKRQHKNTRQHSSTTPAVPARRGTFSIVTTDTPMPVLTQGTQYHEIWYDNTYDHWRQPIDRLALAQLANMCGQHGGVLYARKNMVVSDYIGGGLSLGEMGQAAYDFLLFGDIAILKVRNGWGDVVDLVPLPALYVRRRKDGDFAVLQKGPSLVYPARDVIFLKQYDPQQQVYGLPDYIGGMHSALLNTEATIFRRRYYHNGAHTGGIIYTTDPNLTDEMEDDIATKIEESKGVGNFKMMFINIADGGEKGVQFIPIGDVGVKDEFANIKNISAQDVLTAHRFPAGLAGIIPTNGAVMSSPDEARTTYRQDEVIPLQRMFASAINHDPEIPKRLHLQFTGIDARGLPVTQPSRNEVVITPGESGAA</sequence>
<accession>A0A515D0A7</accession>
<dbReference type="InterPro" id="IPR030935">
    <property type="entry name" value="PBSX_Proteobac"/>
</dbReference>
<dbReference type="RefSeq" id="WP_142815913.1">
    <property type="nucleotide sequence ID" value="NZ_CP033893.1"/>
</dbReference>
<feature type="region of interest" description="Disordered" evidence="2">
    <location>
        <begin position="1"/>
        <end position="26"/>
    </location>
</feature>
<protein>
    <submittedName>
        <fullName evidence="3">Phage portal protein</fullName>
    </submittedName>
</protein>
<dbReference type="NCBIfam" id="TIGR01540">
    <property type="entry name" value="portal_PBSX"/>
    <property type="match status" value="1"/>
</dbReference>
<dbReference type="EMBL" id="CP033893">
    <property type="protein sequence ID" value="QDL33846.1"/>
    <property type="molecule type" value="Genomic_DNA"/>
</dbReference>
<gene>
    <name evidence="3" type="ORF">EGO53_19510</name>
</gene>
<evidence type="ECO:0000313" key="4">
    <source>
        <dbReference type="Proteomes" id="UP000317572"/>
    </source>
</evidence>
<feature type="compositionally biased region" description="Basic residues" evidence="2">
    <location>
        <begin position="1"/>
        <end position="12"/>
    </location>
</feature>
<evidence type="ECO:0000256" key="2">
    <source>
        <dbReference type="SAM" id="MobiDB-lite"/>
    </source>
</evidence>
<evidence type="ECO:0000256" key="1">
    <source>
        <dbReference type="ARBA" id="ARBA00006799"/>
    </source>
</evidence>
<dbReference type="PIRSF" id="PIRSF018494">
    <property type="entry name" value="PBSX_VPQ"/>
    <property type="match status" value="1"/>
</dbReference>
<dbReference type="InterPro" id="IPR006944">
    <property type="entry name" value="Phage/GTA_portal"/>
</dbReference>
<organism evidence="3 4">
    <name type="scientific">Serratia liquefaciens</name>
    <dbReference type="NCBI Taxonomy" id="614"/>
    <lineage>
        <taxon>Bacteria</taxon>
        <taxon>Pseudomonadati</taxon>
        <taxon>Pseudomonadota</taxon>
        <taxon>Gammaproteobacteria</taxon>
        <taxon>Enterobacterales</taxon>
        <taxon>Yersiniaceae</taxon>
        <taxon>Serratia</taxon>
    </lineage>
</organism>
<proteinExistence type="inferred from homology"/>
<name>A0A515D0A7_SERLI</name>
<evidence type="ECO:0000313" key="3">
    <source>
        <dbReference type="EMBL" id="QDL33846.1"/>
    </source>
</evidence>
<dbReference type="Proteomes" id="UP000317572">
    <property type="component" value="Chromosome"/>
</dbReference>
<dbReference type="Pfam" id="PF04860">
    <property type="entry name" value="Phage_portal"/>
    <property type="match status" value="1"/>
</dbReference>
<dbReference type="AlphaFoldDB" id="A0A515D0A7"/>
<comment type="similarity">
    <text evidence="1">Belongs to the phage portal family. PBSX subfamily.</text>
</comment>
<dbReference type="InterPro" id="IPR006430">
    <property type="entry name" value="Phage_portal_PBSX"/>
</dbReference>